<evidence type="ECO:0000259" key="3">
    <source>
        <dbReference type="Pfam" id="PF17032"/>
    </source>
</evidence>
<dbReference type="CDD" id="cd07177">
    <property type="entry name" value="terB_like"/>
    <property type="match status" value="1"/>
</dbReference>
<name>C7Q5A1_CATAD</name>
<feature type="compositionally biased region" description="Pro residues" evidence="1">
    <location>
        <begin position="343"/>
        <end position="354"/>
    </location>
</feature>
<keyword evidence="5" id="KW-1185">Reference proteome</keyword>
<dbReference type="HOGENOM" id="CLU_684574_0_0_11"/>
<evidence type="ECO:0000313" key="4">
    <source>
        <dbReference type="EMBL" id="ACU75870.1"/>
    </source>
</evidence>
<dbReference type="InterPro" id="IPR031493">
    <property type="entry name" value="Zinc_ribbon_15"/>
</dbReference>
<sequence length="402" mass="41337">MIVWGWKTVFRVIGRGVFSCPTCGADRNYERRKAQRFFTLFFIPLIPLKVVGEFVRCTYCKNDFRDSVLARPTASQFTDLLQNTVRGVMVNILRRGGWEHPGARAIAVQEIVTAGAVGYAEPNLAQDMQVVPEDLSQMLGSLAGQLPDAGREALVAGATRVAAADGPLQPAERAVIDAVGAALGMSQAYVAGIVAAVPAGAVAPAAPAAPAWGTGAQASAGAGAGGGTGAAPVWGTGAQPPVAAGGAGGETMLIQAPQPAQPSSMETMLIQAPQPAPATGAHDAVPPQTPAASGMETMMIQAPQPAPPASGMETMLIQAPQPPQDVPPQPASSMETMLIPTAAPQPPQTIPAPPQTMIDPSSSMETMAIPLPRPVAPADEPTHVTPNDDQGPTGWPPPHQQQ</sequence>
<gene>
    <name evidence="4" type="ordered locus">Caci_7040</name>
</gene>
<dbReference type="Pfam" id="PF05099">
    <property type="entry name" value="TerB"/>
    <property type="match status" value="1"/>
</dbReference>
<dbReference type="InParanoid" id="C7Q5A1"/>
<evidence type="ECO:0008006" key="6">
    <source>
        <dbReference type="Google" id="ProtNLM"/>
    </source>
</evidence>
<dbReference type="STRING" id="479433.Caci_7040"/>
<protein>
    <recommendedName>
        <fullName evidence="6">Zinc-ribbon 15 domain-containing protein</fullName>
    </recommendedName>
</protein>
<dbReference type="Gene3D" id="1.10.3680.10">
    <property type="entry name" value="TerB-like"/>
    <property type="match status" value="1"/>
</dbReference>
<evidence type="ECO:0000313" key="5">
    <source>
        <dbReference type="Proteomes" id="UP000000851"/>
    </source>
</evidence>
<feature type="region of interest" description="Disordered" evidence="1">
    <location>
        <begin position="218"/>
        <end position="249"/>
    </location>
</feature>
<feature type="region of interest" description="Disordered" evidence="1">
    <location>
        <begin position="343"/>
        <end position="402"/>
    </location>
</feature>
<dbReference type="KEGG" id="cai:Caci_7040"/>
<evidence type="ECO:0000256" key="1">
    <source>
        <dbReference type="SAM" id="MobiDB-lite"/>
    </source>
</evidence>
<evidence type="ECO:0000259" key="2">
    <source>
        <dbReference type="Pfam" id="PF05099"/>
    </source>
</evidence>
<organism evidence="4 5">
    <name type="scientific">Catenulispora acidiphila (strain DSM 44928 / JCM 14897 / NBRC 102108 / NRRL B-24433 / ID139908)</name>
    <dbReference type="NCBI Taxonomy" id="479433"/>
    <lineage>
        <taxon>Bacteria</taxon>
        <taxon>Bacillati</taxon>
        <taxon>Actinomycetota</taxon>
        <taxon>Actinomycetes</taxon>
        <taxon>Catenulisporales</taxon>
        <taxon>Catenulisporaceae</taxon>
        <taxon>Catenulispora</taxon>
    </lineage>
</organism>
<feature type="compositionally biased region" description="Low complexity" evidence="1">
    <location>
        <begin position="230"/>
        <end position="244"/>
    </location>
</feature>
<dbReference type="Proteomes" id="UP000000851">
    <property type="component" value="Chromosome"/>
</dbReference>
<dbReference type="SUPFAM" id="SSF158682">
    <property type="entry name" value="TerB-like"/>
    <property type="match status" value="1"/>
</dbReference>
<accession>C7Q5A1</accession>
<feature type="domain" description="Co-chaperone DjlA N-terminal" evidence="2">
    <location>
        <begin position="133"/>
        <end position="189"/>
    </location>
</feature>
<proteinExistence type="predicted"/>
<feature type="domain" description="Zinc-ribbon 15" evidence="3">
    <location>
        <begin position="19"/>
        <end position="67"/>
    </location>
</feature>
<dbReference type="OrthoDB" id="1261251at2"/>
<dbReference type="AlphaFoldDB" id="C7Q5A1"/>
<dbReference type="eggNOG" id="COG3793">
    <property type="taxonomic scope" value="Bacteria"/>
</dbReference>
<dbReference type="InterPro" id="IPR007791">
    <property type="entry name" value="DjlA_N"/>
</dbReference>
<dbReference type="RefSeq" id="WP_015795598.1">
    <property type="nucleotide sequence ID" value="NC_013131.1"/>
</dbReference>
<dbReference type="EMBL" id="CP001700">
    <property type="protein sequence ID" value="ACU75870.1"/>
    <property type="molecule type" value="Genomic_DNA"/>
</dbReference>
<dbReference type="InterPro" id="IPR029024">
    <property type="entry name" value="TerB-like"/>
</dbReference>
<dbReference type="Pfam" id="PF17032">
    <property type="entry name" value="Zn_ribbon_15"/>
    <property type="match status" value="1"/>
</dbReference>
<reference evidence="4 5" key="1">
    <citation type="journal article" date="2009" name="Stand. Genomic Sci.">
        <title>Complete genome sequence of Catenulispora acidiphila type strain (ID 139908).</title>
        <authorList>
            <person name="Copeland A."/>
            <person name="Lapidus A."/>
            <person name="Glavina Del Rio T."/>
            <person name="Nolan M."/>
            <person name="Lucas S."/>
            <person name="Chen F."/>
            <person name="Tice H."/>
            <person name="Cheng J.F."/>
            <person name="Bruce D."/>
            <person name="Goodwin L."/>
            <person name="Pitluck S."/>
            <person name="Mikhailova N."/>
            <person name="Pati A."/>
            <person name="Ivanova N."/>
            <person name="Mavromatis K."/>
            <person name="Chen A."/>
            <person name="Palaniappan K."/>
            <person name="Chain P."/>
            <person name="Land M."/>
            <person name="Hauser L."/>
            <person name="Chang Y.J."/>
            <person name="Jeffries C.D."/>
            <person name="Chertkov O."/>
            <person name="Brettin T."/>
            <person name="Detter J.C."/>
            <person name="Han C."/>
            <person name="Ali Z."/>
            <person name="Tindall B.J."/>
            <person name="Goker M."/>
            <person name="Bristow J."/>
            <person name="Eisen J.A."/>
            <person name="Markowitz V."/>
            <person name="Hugenholtz P."/>
            <person name="Kyrpides N.C."/>
            <person name="Klenk H.P."/>
        </authorList>
    </citation>
    <scope>NUCLEOTIDE SEQUENCE [LARGE SCALE GENOMIC DNA]</scope>
    <source>
        <strain evidence="5">DSM 44928 / JCM 14897 / NBRC 102108 / NRRL B-24433 / ID139908</strain>
    </source>
</reference>